<proteinExistence type="inferred from homology"/>
<evidence type="ECO:0000259" key="5">
    <source>
        <dbReference type="Pfam" id="PF17853"/>
    </source>
</evidence>
<comment type="caution">
    <text evidence="6">The sequence shown here is derived from an EMBL/GenBank/DDBJ whole genome shotgun (WGS) entry which is preliminary data.</text>
</comment>
<dbReference type="InterPro" id="IPR025736">
    <property type="entry name" value="PucR_C-HTH_dom"/>
</dbReference>
<dbReference type="RefSeq" id="WP_344037880.1">
    <property type="nucleotide sequence ID" value="NZ_BAAAKE010000009.1"/>
</dbReference>
<evidence type="ECO:0000259" key="3">
    <source>
        <dbReference type="Pfam" id="PF07905"/>
    </source>
</evidence>
<dbReference type="PANTHER" id="PTHR33744">
    <property type="entry name" value="CARBOHYDRATE DIACID REGULATOR"/>
    <property type="match status" value="1"/>
</dbReference>
<dbReference type="Pfam" id="PF17853">
    <property type="entry name" value="GGDEF_2"/>
    <property type="match status" value="1"/>
</dbReference>
<dbReference type="InterPro" id="IPR041522">
    <property type="entry name" value="CdaR_GGDEF"/>
</dbReference>
<name>A0ABV9XTW0_9PSEU</name>
<feature type="domain" description="PucR C-terminal helix-turn-helix" evidence="4">
    <location>
        <begin position="481"/>
        <end position="539"/>
    </location>
</feature>
<sequence>MRIRDLVGMPDLRLRPVVGGDLLDRPVTRLYGTELPEPARYLSGGELVLSGLLWHRTAGDCERFVSSLAGCGVAALAASPPEAEELPAALVEACERHGVPLLEVPVDLSFATITERVVLELAAERVGDAGAQLGRHRRLLTVVAEGGGLSELVEAGAAELGAPCWVLACTGHVVAGPDLPGAADLVREFLVADRLPRAVRGVTLLPVTARGGERLTAWILVVSGDRADDEAAVELASLVGVERARVVQGRRIENRAAGPLLRQVLAGGDVAARIAAVGWDPGAPLRVVAASASDGRVDRVEALLEESLAAVAPGFLLTSVEDEVYALAPAGPWVEEVRSALRVAEPGLGATRVLVGISSPVGHNGLRGAAEEASHARRLGERRLEEQRLGERRQGEWRRGERQPEERRLADRGPGERRLGERLGDRRSGDRDGGLTCVVAGEEIALHQLLLAGVPEDLRGSLRRRLLGPVLDYDAAHGSNLIGTLRVFLDCSGSWTAAAARLHVHVNTLRYRVGRAEELLGADLSNFTERVDLYLALQAG</sequence>
<dbReference type="Pfam" id="PF07905">
    <property type="entry name" value="PucR"/>
    <property type="match status" value="1"/>
</dbReference>
<organism evidence="6 7">
    <name type="scientific">Saccharothrix xinjiangensis</name>
    <dbReference type="NCBI Taxonomy" id="204798"/>
    <lineage>
        <taxon>Bacteria</taxon>
        <taxon>Bacillati</taxon>
        <taxon>Actinomycetota</taxon>
        <taxon>Actinomycetes</taxon>
        <taxon>Pseudonocardiales</taxon>
        <taxon>Pseudonocardiaceae</taxon>
        <taxon>Saccharothrix</taxon>
    </lineage>
</organism>
<evidence type="ECO:0000313" key="6">
    <source>
        <dbReference type="EMBL" id="MFC5052854.1"/>
    </source>
</evidence>
<evidence type="ECO:0000256" key="1">
    <source>
        <dbReference type="ARBA" id="ARBA00006754"/>
    </source>
</evidence>
<dbReference type="Proteomes" id="UP001595833">
    <property type="component" value="Unassembled WGS sequence"/>
</dbReference>
<feature type="region of interest" description="Disordered" evidence="2">
    <location>
        <begin position="390"/>
        <end position="431"/>
    </location>
</feature>
<keyword evidence="7" id="KW-1185">Reference proteome</keyword>
<reference evidence="7" key="1">
    <citation type="journal article" date="2019" name="Int. J. Syst. Evol. Microbiol.">
        <title>The Global Catalogue of Microorganisms (GCM) 10K type strain sequencing project: providing services to taxonomists for standard genome sequencing and annotation.</title>
        <authorList>
            <consortium name="The Broad Institute Genomics Platform"/>
            <consortium name="The Broad Institute Genome Sequencing Center for Infectious Disease"/>
            <person name="Wu L."/>
            <person name="Ma J."/>
        </authorList>
    </citation>
    <scope>NUCLEOTIDE SEQUENCE [LARGE SCALE GENOMIC DNA]</scope>
    <source>
        <strain evidence="7">KCTC 12848</strain>
    </source>
</reference>
<evidence type="ECO:0000256" key="2">
    <source>
        <dbReference type="SAM" id="MobiDB-lite"/>
    </source>
</evidence>
<dbReference type="PANTHER" id="PTHR33744:SF17">
    <property type="entry name" value="CONSERVED PROTEIN"/>
    <property type="match status" value="1"/>
</dbReference>
<dbReference type="InterPro" id="IPR051448">
    <property type="entry name" value="CdaR-like_regulators"/>
</dbReference>
<dbReference type="Pfam" id="PF13556">
    <property type="entry name" value="HTH_30"/>
    <property type="match status" value="1"/>
</dbReference>
<dbReference type="InterPro" id="IPR042070">
    <property type="entry name" value="PucR_C-HTH_sf"/>
</dbReference>
<protein>
    <submittedName>
        <fullName evidence="6">PucR family transcriptional regulator</fullName>
    </submittedName>
</protein>
<gene>
    <name evidence="6" type="ORF">ACFPFM_03690</name>
</gene>
<dbReference type="InterPro" id="IPR012914">
    <property type="entry name" value="PucR_dom"/>
</dbReference>
<dbReference type="Gene3D" id="1.10.10.2840">
    <property type="entry name" value="PucR C-terminal helix-turn-helix domain"/>
    <property type="match status" value="1"/>
</dbReference>
<dbReference type="EMBL" id="JBHSJB010000004">
    <property type="protein sequence ID" value="MFC5052854.1"/>
    <property type="molecule type" value="Genomic_DNA"/>
</dbReference>
<feature type="domain" description="CdaR GGDEF-like" evidence="5">
    <location>
        <begin position="269"/>
        <end position="379"/>
    </location>
</feature>
<feature type="domain" description="Purine catabolism PurC-like" evidence="3">
    <location>
        <begin position="5"/>
        <end position="119"/>
    </location>
</feature>
<accession>A0ABV9XTW0</accession>
<comment type="similarity">
    <text evidence="1">Belongs to the CdaR family.</text>
</comment>
<evidence type="ECO:0000313" key="7">
    <source>
        <dbReference type="Proteomes" id="UP001595833"/>
    </source>
</evidence>
<evidence type="ECO:0000259" key="4">
    <source>
        <dbReference type="Pfam" id="PF13556"/>
    </source>
</evidence>